<sequence>MSIRMRLREERAQATVEMAVVTPVLLVLALIVYNVMIFASAVARFDRVVPDIVLAHAVASEGEGDESSADASATVQTQILNAMEGYDLQIEVSSEQGAEASDGGLLSLSGTFRTYTCTMHYEPWPTSLSIAGVPLGAPTTLSHERAVTVDPWRPGVVM</sequence>
<organism evidence="1 2">
    <name type="scientific">Collinsella aerofaciens</name>
    <dbReference type="NCBI Taxonomy" id="74426"/>
    <lineage>
        <taxon>Bacteria</taxon>
        <taxon>Bacillati</taxon>
        <taxon>Actinomycetota</taxon>
        <taxon>Coriobacteriia</taxon>
        <taxon>Coriobacteriales</taxon>
        <taxon>Coriobacteriaceae</taxon>
        <taxon>Collinsella</taxon>
    </lineage>
</organism>
<proteinExistence type="predicted"/>
<dbReference type="EMBL" id="CYYP01000005">
    <property type="protein sequence ID" value="CUN85459.1"/>
    <property type="molecule type" value="Genomic_DNA"/>
</dbReference>
<evidence type="ECO:0000313" key="1">
    <source>
        <dbReference type="EMBL" id="CUN85459.1"/>
    </source>
</evidence>
<dbReference type="RefSeq" id="WP_055285913.1">
    <property type="nucleotide sequence ID" value="NZ_CABJBP010000011.1"/>
</dbReference>
<evidence type="ECO:0000313" key="2">
    <source>
        <dbReference type="Proteomes" id="UP000095468"/>
    </source>
</evidence>
<dbReference type="Proteomes" id="UP000095468">
    <property type="component" value="Unassembled WGS sequence"/>
</dbReference>
<name>A0A174AC55_9ACTN</name>
<reference evidence="1 2" key="1">
    <citation type="submission" date="2015-09" db="EMBL/GenBank/DDBJ databases">
        <authorList>
            <consortium name="Pathogen Informatics"/>
        </authorList>
    </citation>
    <scope>NUCLEOTIDE SEQUENCE [LARGE SCALE GENOMIC DNA]</scope>
    <source>
        <strain evidence="1 2">2789STDY5608823</strain>
    </source>
</reference>
<accession>A0A174AC55</accession>
<gene>
    <name evidence="1" type="ORF">ERS852381_00748</name>
</gene>
<protein>
    <submittedName>
        <fullName evidence="1">Uncharacterized protein</fullName>
    </submittedName>
</protein>
<dbReference type="AlphaFoldDB" id="A0A174AC55"/>